<dbReference type="GO" id="GO:0016758">
    <property type="term" value="F:hexosyltransferase activity"/>
    <property type="evidence" value="ECO:0007669"/>
    <property type="project" value="InterPro"/>
</dbReference>
<dbReference type="SUPFAM" id="SSF53756">
    <property type="entry name" value="UDP-Glycosyltransferase/glycogen phosphorylase"/>
    <property type="match status" value="1"/>
</dbReference>
<dbReference type="CDD" id="cd03784">
    <property type="entry name" value="GT1_Gtf-like"/>
    <property type="match status" value="1"/>
</dbReference>
<keyword evidence="2 4" id="KW-0808">Transferase</keyword>
<name>A0A7X0J177_9SPHI</name>
<dbReference type="Proteomes" id="UP000521017">
    <property type="component" value="Unassembled WGS sequence"/>
</dbReference>
<dbReference type="Pfam" id="PF04101">
    <property type="entry name" value="Glyco_tran_28_C"/>
    <property type="match status" value="1"/>
</dbReference>
<evidence type="ECO:0000259" key="3">
    <source>
        <dbReference type="Pfam" id="PF04101"/>
    </source>
</evidence>
<sequence length="446" mass="51887">MNKVLIIQYPSLSHLNASFKIAKILKNNGYEVFYFMPKDFYNHVNNNHFHFYSSDTFPFGVDADISLARQMKIDYNYFDKLKNKSSALFYDLRKGELNAAVDTIKPTVIIADTFAGTDFLLLYTRIKSLGIKFFYLETMLSSIGNASHPYLNSRSMPHQKTKIRLEHFFRLLSKNTRQIFYKTFYLGQDELSVLNRKIKEEGLPAHYKLDELNFFDLIFKNIPSLLTSPIELEFFNTPQHDNHHYLGLFVDKNRIDITIDDRLDRIVTKGRKVVYISFGTVFGEHRVHDIFSLMKKLNKVAGQLTEVDFIFSLGKKKWEEKYLRQLSNVHIFPYVPQLWMLKNANIFITHGGLNSIKESLAIGVPLLVYPIDIDQIGNARKIASKKIGLFGDLKKDSVKMIRNKIVQLLGANDYRNNMETIMSQIDNKYKEEELVLNLINNYSPIV</sequence>
<dbReference type="Gene3D" id="3.40.50.2000">
    <property type="entry name" value="Glycogen Phosphorylase B"/>
    <property type="match status" value="2"/>
</dbReference>
<dbReference type="AlphaFoldDB" id="A0A7X0J177"/>
<evidence type="ECO:0000256" key="2">
    <source>
        <dbReference type="ARBA" id="ARBA00022679"/>
    </source>
</evidence>
<dbReference type="InterPro" id="IPR007235">
    <property type="entry name" value="Glyco_trans_28_C"/>
</dbReference>
<evidence type="ECO:0000313" key="4">
    <source>
        <dbReference type="EMBL" id="MBB6499050.1"/>
    </source>
</evidence>
<organism evidence="4 5">
    <name type="scientific">Pedobacter cryoconitis</name>
    <dbReference type="NCBI Taxonomy" id="188932"/>
    <lineage>
        <taxon>Bacteria</taxon>
        <taxon>Pseudomonadati</taxon>
        <taxon>Bacteroidota</taxon>
        <taxon>Sphingobacteriia</taxon>
        <taxon>Sphingobacteriales</taxon>
        <taxon>Sphingobacteriaceae</taxon>
        <taxon>Pedobacter</taxon>
    </lineage>
</organism>
<evidence type="ECO:0000313" key="5">
    <source>
        <dbReference type="Proteomes" id="UP000521017"/>
    </source>
</evidence>
<gene>
    <name evidence="4" type="ORF">HDF25_001191</name>
</gene>
<dbReference type="GO" id="GO:0008194">
    <property type="term" value="F:UDP-glycosyltransferase activity"/>
    <property type="evidence" value="ECO:0007669"/>
    <property type="project" value="InterPro"/>
</dbReference>
<dbReference type="InterPro" id="IPR002213">
    <property type="entry name" value="UDP_glucos_trans"/>
</dbReference>
<evidence type="ECO:0000256" key="1">
    <source>
        <dbReference type="ARBA" id="ARBA00022676"/>
    </source>
</evidence>
<reference evidence="4 5" key="1">
    <citation type="submission" date="2020-08" db="EMBL/GenBank/DDBJ databases">
        <title>Genomic Encyclopedia of Type Strains, Phase IV (KMG-V): Genome sequencing to study the core and pangenomes of soil and plant-associated prokaryotes.</title>
        <authorList>
            <person name="Whitman W."/>
        </authorList>
    </citation>
    <scope>NUCLEOTIDE SEQUENCE [LARGE SCALE GENOMIC DNA]</scope>
    <source>
        <strain evidence="4 5">M2T3</strain>
    </source>
</reference>
<comment type="caution">
    <text evidence="4">The sequence shown here is derived from an EMBL/GenBank/DDBJ whole genome shotgun (WGS) entry which is preliminary data.</text>
</comment>
<dbReference type="InterPro" id="IPR050271">
    <property type="entry name" value="UDP-glycosyltransferase"/>
</dbReference>
<dbReference type="EMBL" id="JACHCC010000003">
    <property type="protein sequence ID" value="MBB6499050.1"/>
    <property type="molecule type" value="Genomic_DNA"/>
</dbReference>
<accession>A0A7X0J177</accession>
<dbReference type="RefSeq" id="WP_184623733.1">
    <property type="nucleotide sequence ID" value="NZ_JACHCC010000003.1"/>
</dbReference>
<feature type="domain" description="Glycosyl transferase family 28 C-terminal" evidence="3">
    <location>
        <begin position="298"/>
        <end position="420"/>
    </location>
</feature>
<dbReference type="PANTHER" id="PTHR48043:SF145">
    <property type="entry name" value="FI06409P-RELATED"/>
    <property type="match status" value="1"/>
</dbReference>
<dbReference type="PANTHER" id="PTHR48043">
    <property type="entry name" value="EG:EG0003.4 PROTEIN-RELATED"/>
    <property type="match status" value="1"/>
</dbReference>
<proteinExistence type="predicted"/>
<keyword evidence="1" id="KW-0328">Glycosyltransferase</keyword>
<protein>
    <submittedName>
        <fullName evidence="4">UDP:flavonoid glycosyltransferase YjiC (YdhE family)</fullName>
    </submittedName>
</protein>